<proteinExistence type="predicted"/>
<reference evidence="2" key="1">
    <citation type="submission" date="2020-02" db="EMBL/GenBank/DDBJ databases">
        <authorList>
            <person name="Meier V. D."/>
        </authorList>
    </citation>
    <scope>NUCLEOTIDE SEQUENCE</scope>
    <source>
        <strain evidence="2">AVDCRST_MAG73</strain>
    </source>
</reference>
<dbReference type="AlphaFoldDB" id="A0A6J4UPR7"/>
<organism evidence="2">
    <name type="scientific">uncultured Thermomicrobiales bacterium</name>
    <dbReference type="NCBI Taxonomy" id="1645740"/>
    <lineage>
        <taxon>Bacteria</taxon>
        <taxon>Pseudomonadati</taxon>
        <taxon>Thermomicrobiota</taxon>
        <taxon>Thermomicrobia</taxon>
        <taxon>Thermomicrobiales</taxon>
        <taxon>environmental samples</taxon>
    </lineage>
</organism>
<accession>A0A6J4UPR7</accession>
<feature type="region of interest" description="Disordered" evidence="1">
    <location>
        <begin position="1"/>
        <end position="63"/>
    </location>
</feature>
<gene>
    <name evidence="2" type="ORF">AVDCRST_MAG73-3303</name>
</gene>
<sequence length="63" mass="7384">CGRNGRGRSRIGSKPSAPARSSWGHRRRHRKPQERRRRRTWLPMPRSRPRRGGDGGCGPWWGR</sequence>
<name>A0A6J4UPR7_9BACT</name>
<feature type="compositionally biased region" description="Gly residues" evidence="1">
    <location>
        <begin position="54"/>
        <end position="63"/>
    </location>
</feature>
<evidence type="ECO:0000256" key="1">
    <source>
        <dbReference type="SAM" id="MobiDB-lite"/>
    </source>
</evidence>
<protein>
    <submittedName>
        <fullName evidence="2">Uncharacterized protein</fullName>
    </submittedName>
</protein>
<feature type="non-terminal residue" evidence="2">
    <location>
        <position position="1"/>
    </location>
</feature>
<feature type="compositionally biased region" description="Basic residues" evidence="1">
    <location>
        <begin position="1"/>
        <end position="11"/>
    </location>
</feature>
<dbReference type="EMBL" id="CADCWE010000220">
    <property type="protein sequence ID" value="CAA9556514.1"/>
    <property type="molecule type" value="Genomic_DNA"/>
</dbReference>
<feature type="non-terminal residue" evidence="2">
    <location>
        <position position="63"/>
    </location>
</feature>
<evidence type="ECO:0000313" key="2">
    <source>
        <dbReference type="EMBL" id="CAA9556514.1"/>
    </source>
</evidence>
<feature type="compositionally biased region" description="Basic residues" evidence="1">
    <location>
        <begin position="23"/>
        <end position="40"/>
    </location>
</feature>